<sequence>MKVTPWRKLSEELLSQGIKSFYRQKNLVPVGVTEEALAPWAAKMAMASRKLVQRFRRIYCETPENAKSNSLKELKRRLQRAEIIPPPRAKRGQTDEADMEPVEPQKAASPDTMEQLVSPPPKHVDFDWAKLSGLVQKRLVSNAAAKEKDNAVVSEKPVATPARSSRPLPGFVLKALEKQVVSVTPFATTAGDEDVKNEDVKPDGGKSSKQKKAKAKAKPKKISKKAKKVIADEEMERELCLVDASCEPQHSQKQPLPGEAPLLEEKCDKVAEPVYAGFCGVALDIDLDKSMDFLKPAGARGSHARSIVFPRGNEGFTFVHLGNRLAAVVALLTYYSLSQGCRVLIEQPQGSLACEHPRLEVLLRELGLYQASIWGGAYCQDATRSTPKQHVLYSQDYHLLSRLQAAAGYLSAERLAELRGPSLVKNRSVQMVLPKAPLVGDEKIYETSDVALLEAGCMDAIREENHGRKPSANQLAKALGISAHDAKEILDDMDPAPQNKKLRVSKEPDHHPPEPPAPAPSCPPDLEDTFRDEDVEVVEAVEPLSQSTRWEEIPAAQLDPPLEMPPAGDLKAPVERLGSQRSIATLLQGQQLLKGGSKVLVLSDEEEEAEAQAAELLNTTEAHERRQSQEALRVAQEAKVNEALEQHELAKAARRSASPPPEGHAGAGADLPEGMASGTHVMEISSTTHRKEWATLSRVAKGPRASEFPEVARLFQGTKAQKLEVLKAFVERGSLEAIEASLQATRQHDDSLQVKRKLMTLDEMNAAGFSEHLACMAKEKKLGCIRRGAVPDPDAPNCQKSQRFWVNVGTEQTTTERQTLTTSMQAGIRGSDAMSAMGMMLPTPTLSVADPVALARQQQAAVAQSPAAPASPAPPVPRAEVKKELTALNSLLLDVGEYGDGRFSEGTTALNRHVQTLKGVFSRLAAEVGRGGSTLAAMVKSGNAYKDLLTWHYIPVSAEDGENMELVEWPPHGDDVAPLSIFGDEIQVFDGDLCMCINWSAETSTIHEDTRASRYLIALLPKRFYYMDRKVNRTLQAVMKVITDSMNKLETAGCTVGGKNLRGLVASVKGDWKFFGQLLNARVGPSSNEICHICRCTKDLQRPYTDITEGALWRSDPRPEDEVWYEKPTVTNLNQWKISLLAPDIMHTFHLGTGRDIAASVLTILLRSRVFSGSNVAARMVTASRLIREWSKKDSTRNVLPSTWSLKKSNLGLKTGSYVHYHGKAWHIATILGFLVDFLEEQDVDSDLKMICWTGDYIMSMLHQERKDSGLLLSEESKEALRVVGGYHNKLLLSLHIRYKGFCCYLLFNVRPKFHMQVHMLETAAQTGRNPVVQANWMEEDFVRTVANLAKKTHKRTSHLTTLLRYTAGH</sequence>
<feature type="compositionally biased region" description="Basic and acidic residues" evidence="2">
    <location>
        <begin position="504"/>
        <end position="513"/>
    </location>
</feature>
<organism evidence="3 4">
    <name type="scientific">Durusdinium trenchii</name>
    <dbReference type="NCBI Taxonomy" id="1381693"/>
    <lineage>
        <taxon>Eukaryota</taxon>
        <taxon>Sar</taxon>
        <taxon>Alveolata</taxon>
        <taxon>Dinophyceae</taxon>
        <taxon>Suessiales</taxon>
        <taxon>Symbiodiniaceae</taxon>
        <taxon>Durusdinium</taxon>
    </lineage>
</organism>
<evidence type="ECO:0000313" key="4">
    <source>
        <dbReference type="Proteomes" id="UP001642484"/>
    </source>
</evidence>
<feature type="region of interest" description="Disordered" evidence="2">
    <location>
        <begin position="193"/>
        <end position="228"/>
    </location>
</feature>
<evidence type="ECO:0000313" key="3">
    <source>
        <dbReference type="EMBL" id="CAK9028061.1"/>
    </source>
</evidence>
<protein>
    <submittedName>
        <fullName evidence="3">Uncharacterized protein</fullName>
    </submittedName>
</protein>
<feature type="compositionally biased region" description="Basic and acidic residues" evidence="2">
    <location>
        <begin position="193"/>
        <end position="206"/>
    </location>
</feature>
<keyword evidence="4" id="KW-1185">Reference proteome</keyword>
<feature type="compositionally biased region" description="Basic residues" evidence="2">
    <location>
        <begin position="208"/>
        <end position="228"/>
    </location>
</feature>
<name>A0ABP0KMI9_9DINO</name>
<proteinExistence type="predicted"/>
<evidence type="ECO:0000256" key="2">
    <source>
        <dbReference type="SAM" id="MobiDB-lite"/>
    </source>
</evidence>
<accession>A0ABP0KMI9</accession>
<evidence type="ECO:0000256" key="1">
    <source>
        <dbReference type="SAM" id="Coils"/>
    </source>
</evidence>
<gene>
    <name evidence="3" type="ORF">CCMP2556_LOCUS16973</name>
</gene>
<comment type="caution">
    <text evidence="3">The sequence shown here is derived from an EMBL/GenBank/DDBJ whole genome shotgun (WGS) entry which is preliminary data.</text>
</comment>
<feature type="region of interest" description="Disordered" evidence="2">
    <location>
        <begin position="649"/>
        <end position="675"/>
    </location>
</feature>
<feature type="compositionally biased region" description="Pro residues" evidence="2">
    <location>
        <begin position="514"/>
        <end position="523"/>
    </location>
</feature>
<feature type="region of interest" description="Disordered" evidence="2">
    <location>
        <begin position="490"/>
        <end position="528"/>
    </location>
</feature>
<reference evidence="3 4" key="1">
    <citation type="submission" date="2024-02" db="EMBL/GenBank/DDBJ databases">
        <authorList>
            <person name="Chen Y."/>
            <person name="Shah S."/>
            <person name="Dougan E. K."/>
            <person name="Thang M."/>
            <person name="Chan C."/>
        </authorList>
    </citation>
    <scope>NUCLEOTIDE SEQUENCE [LARGE SCALE GENOMIC DNA]</scope>
</reference>
<dbReference type="EMBL" id="CAXAMN010009225">
    <property type="protein sequence ID" value="CAK9028061.1"/>
    <property type="molecule type" value="Genomic_DNA"/>
</dbReference>
<keyword evidence="1" id="KW-0175">Coiled coil</keyword>
<feature type="region of interest" description="Disordered" evidence="2">
    <location>
        <begin position="84"/>
        <end position="118"/>
    </location>
</feature>
<feature type="coiled-coil region" evidence="1">
    <location>
        <begin position="599"/>
        <end position="626"/>
    </location>
</feature>
<dbReference type="Proteomes" id="UP001642484">
    <property type="component" value="Unassembled WGS sequence"/>
</dbReference>